<evidence type="ECO:0000313" key="5">
    <source>
        <dbReference type="Proteomes" id="UP000294489"/>
    </source>
</evidence>
<feature type="signal peptide" evidence="2">
    <location>
        <begin position="1"/>
        <end position="24"/>
    </location>
</feature>
<comment type="caution">
    <text evidence="4">The sequence shown here is derived from an EMBL/GenBank/DDBJ whole genome shotgun (WGS) entry which is preliminary data.</text>
</comment>
<dbReference type="EMBL" id="SOEC01000033">
    <property type="protein sequence ID" value="TDX21864.1"/>
    <property type="molecule type" value="Genomic_DNA"/>
</dbReference>
<dbReference type="Proteomes" id="UP000294489">
    <property type="component" value="Unassembled WGS sequence"/>
</dbReference>
<accession>A0A4R8F8D1</accession>
<dbReference type="InterPro" id="IPR011250">
    <property type="entry name" value="OMP/PagP_B-barrel"/>
</dbReference>
<dbReference type="OrthoDB" id="6877638at2"/>
<feature type="chain" id="PRO_5020931658" evidence="2">
    <location>
        <begin position="25"/>
        <end position="246"/>
    </location>
</feature>
<dbReference type="Gene3D" id="2.40.160.20">
    <property type="match status" value="1"/>
</dbReference>
<gene>
    <name evidence="4" type="ORF">DFO67_13321</name>
</gene>
<sequence>MQKKLLAIATVAAITGVITSSAQAASGYYVFGEYSYTEMGSSKAEDYAKEDVSDLRETTQFLNDTYPSTELGFDPSYSSDDSDNGFSLGIGYRFHKNFAAELAYRDLGETSYGARTTIAGQFMGGDSVTEGKKGTSYESSAWIIRGVGILPVTDAFALEALLGAAYVDTDYTAYESLESDLGGTYSARFTDSDKDWTVTYGLGASYSFTSAITAYARWERIHNIDTADNWDGIEADSFSGGLRYAF</sequence>
<dbReference type="Pfam" id="PF13505">
    <property type="entry name" value="OMP_b-brl"/>
    <property type="match status" value="1"/>
</dbReference>
<evidence type="ECO:0000256" key="1">
    <source>
        <dbReference type="ARBA" id="ARBA00022729"/>
    </source>
</evidence>
<feature type="domain" description="Outer membrane protein beta-barrel" evidence="3">
    <location>
        <begin position="11"/>
        <end position="246"/>
    </location>
</feature>
<dbReference type="InterPro" id="IPR027385">
    <property type="entry name" value="Beta-barrel_OMP"/>
</dbReference>
<evidence type="ECO:0000259" key="3">
    <source>
        <dbReference type="Pfam" id="PF13505"/>
    </source>
</evidence>
<name>A0A4R8F8D1_9GAMM</name>
<evidence type="ECO:0000313" key="4">
    <source>
        <dbReference type="EMBL" id="TDX21864.1"/>
    </source>
</evidence>
<evidence type="ECO:0000256" key="2">
    <source>
        <dbReference type="SAM" id="SignalP"/>
    </source>
</evidence>
<organism evidence="4 5">
    <name type="scientific">Modicisalibacter xianhensis</name>
    <dbReference type="NCBI Taxonomy" id="442341"/>
    <lineage>
        <taxon>Bacteria</taxon>
        <taxon>Pseudomonadati</taxon>
        <taxon>Pseudomonadota</taxon>
        <taxon>Gammaproteobacteria</taxon>
        <taxon>Oceanospirillales</taxon>
        <taxon>Halomonadaceae</taxon>
        <taxon>Modicisalibacter</taxon>
    </lineage>
</organism>
<dbReference type="AlphaFoldDB" id="A0A4R8F8D1"/>
<proteinExistence type="predicted"/>
<protein>
    <submittedName>
        <fullName evidence="4">Putative outer membrane protein</fullName>
    </submittedName>
</protein>
<keyword evidence="1 2" id="KW-0732">Signal</keyword>
<dbReference type="RefSeq" id="WP_134021389.1">
    <property type="nucleotide sequence ID" value="NZ_SOEC01000033.1"/>
</dbReference>
<dbReference type="SUPFAM" id="SSF56925">
    <property type="entry name" value="OMPA-like"/>
    <property type="match status" value="1"/>
</dbReference>
<reference evidence="4 5" key="1">
    <citation type="submission" date="2019-03" db="EMBL/GenBank/DDBJ databases">
        <title>Freshwater and sediment microbial communities from various areas in North America, analyzing microbe dynamics in response to fracking.</title>
        <authorList>
            <person name="Lamendella R."/>
        </authorList>
    </citation>
    <scope>NUCLEOTIDE SEQUENCE [LARGE SCALE GENOMIC DNA]</scope>
    <source>
        <strain evidence="4 5">6_TX</strain>
    </source>
</reference>